<evidence type="ECO:0000256" key="5">
    <source>
        <dbReference type="ARBA" id="ARBA00029447"/>
    </source>
</evidence>
<evidence type="ECO:0000313" key="10">
    <source>
        <dbReference type="EMBL" id="MDA7026371.1"/>
    </source>
</evidence>
<keyword evidence="11" id="KW-1185">Reference proteome</keyword>
<keyword evidence="7" id="KW-0812">Transmembrane</keyword>
<dbReference type="Pfam" id="PF00015">
    <property type="entry name" value="MCPsignal"/>
    <property type="match status" value="1"/>
</dbReference>
<dbReference type="RefSeq" id="WP_271340232.1">
    <property type="nucleotide sequence ID" value="NZ_JAQKAB010000004.1"/>
</dbReference>
<dbReference type="Gene3D" id="6.10.340.10">
    <property type="match status" value="1"/>
</dbReference>
<dbReference type="PANTHER" id="PTHR32089:SF112">
    <property type="entry name" value="LYSOZYME-LIKE PROTEIN-RELATED"/>
    <property type="match status" value="1"/>
</dbReference>
<protein>
    <submittedName>
        <fullName evidence="10">HAMP domain-containing methyl-accepting chemotaxis protein</fullName>
    </submittedName>
</protein>
<keyword evidence="7" id="KW-1133">Transmembrane helix</keyword>
<keyword evidence="3 7" id="KW-0472">Membrane</keyword>
<keyword evidence="4 6" id="KW-0807">Transducer</keyword>
<evidence type="ECO:0000256" key="2">
    <source>
        <dbReference type="ARBA" id="ARBA00022475"/>
    </source>
</evidence>
<feature type="domain" description="Methyl-accepting transducer" evidence="8">
    <location>
        <begin position="282"/>
        <end position="532"/>
    </location>
</feature>
<comment type="similarity">
    <text evidence="5">Belongs to the methyl-accepting chemotaxis (MCP) protein family.</text>
</comment>
<dbReference type="SMART" id="SM00304">
    <property type="entry name" value="HAMP"/>
    <property type="match status" value="1"/>
</dbReference>
<dbReference type="CDD" id="cd06225">
    <property type="entry name" value="HAMP"/>
    <property type="match status" value="1"/>
</dbReference>
<dbReference type="EMBL" id="JAQKAB010000004">
    <property type="protein sequence ID" value="MDA7026371.1"/>
    <property type="molecule type" value="Genomic_DNA"/>
</dbReference>
<dbReference type="PROSITE" id="PS50111">
    <property type="entry name" value="CHEMOTAXIS_TRANSDUC_2"/>
    <property type="match status" value="1"/>
</dbReference>
<dbReference type="InterPro" id="IPR004089">
    <property type="entry name" value="MCPsignal_dom"/>
</dbReference>
<dbReference type="Proteomes" id="UP001211894">
    <property type="component" value="Unassembled WGS sequence"/>
</dbReference>
<evidence type="ECO:0000256" key="3">
    <source>
        <dbReference type="ARBA" id="ARBA00023136"/>
    </source>
</evidence>
<evidence type="ECO:0000259" key="9">
    <source>
        <dbReference type="PROSITE" id="PS50885"/>
    </source>
</evidence>
<evidence type="ECO:0000256" key="1">
    <source>
        <dbReference type="ARBA" id="ARBA00004236"/>
    </source>
</evidence>
<evidence type="ECO:0000259" key="8">
    <source>
        <dbReference type="PROSITE" id="PS50111"/>
    </source>
</evidence>
<organism evidence="10 11">
    <name type="scientific">Bacillus changyiensis</name>
    <dbReference type="NCBI Taxonomy" id="3004103"/>
    <lineage>
        <taxon>Bacteria</taxon>
        <taxon>Bacillati</taxon>
        <taxon>Bacillota</taxon>
        <taxon>Bacilli</taxon>
        <taxon>Bacillales</taxon>
        <taxon>Bacillaceae</taxon>
        <taxon>Bacillus</taxon>
    </lineage>
</organism>
<evidence type="ECO:0000256" key="7">
    <source>
        <dbReference type="SAM" id="Phobius"/>
    </source>
</evidence>
<dbReference type="PROSITE" id="PS50885">
    <property type="entry name" value="HAMP"/>
    <property type="match status" value="1"/>
</dbReference>
<evidence type="ECO:0000256" key="6">
    <source>
        <dbReference type="PROSITE-ProRule" id="PRU00284"/>
    </source>
</evidence>
<feature type="domain" description="HAMP" evidence="9">
    <location>
        <begin position="210"/>
        <end position="263"/>
    </location>
</feature>
<accession>A0ABT4X2A5</accession>
<name>A0ABT4X2A5_9BACI</name>
<reference evidence="10 11" key="1">
    <citation type="submission" date="2023-01" db="EMBL/GenBank/DDBJ databases">
        <title>Bacillus changyiensis sp. nov., isolated from a coastal deposit.</title>
        <authorList>
            <person name="Xiao G."/>
            <person name="Lai Q."/>
            <person name="Hu Z."/>
            <person name="Shao Z."/>
        </authorList>
    </citation>
    <scope>NUCLEOTIDE SEQUENCE [LARGE SCALE GENOMIC DNA]</scope>
    <source>
        <strain evidence="10 11">CLL-7-23</strain>
    </source>
</reference>
<dbReference type="Pfam" id="PF00672">
    <property type="entry name" value="HAMP"/>
    <property type="match status" value="1"/>
</dbReference>
<comment type="caution">
    <text evidence="10">The sequence shown here is derived from an EMBL/GenBank/DDBJ whole genome shotgun (WGS) entry which is preliminary data.</text>
</comment>
<sequence>MKKPSWRNIAIGRKYGIIFFIMLAAFLGSVFNTYGLLNDTSEIIEDTKAKNETAVQSAKLMSLYQNKYLHIPEYIIDAKDERLSDYIGYSQEFAETATKLKKELHTNEQVEMFNQIIENNHALDEYFFSKIVPNVKQIQTNTFTELQKKATQLKKETMDLGDKLKENAIKTNVESIGHAKSNISRTIFILVISIFISAAVSASLLFLISRQIKKHLRRVVTASEEIAQGQLNFTTLDYQGNDEIGQLSQSINHMGESLREMIVEVSNIAKEVDQQCLTFTNVSHDVKEGSSQIAVTVEELANGASNQANEAANISEQSQELTGQIQGANRNGETLAQFSSDVLSVSIDGDKQMKQSLKQMQVINEVMETSVKKVNMLEGQTHSIHKLVEMITRIADQTNLLALNASIEAARAGEAGKGFAVVAGEVKRLAEEVKNSVENITDIVSAIQTETSAVAEDLKTGFSEVSQGKAQIETSGQYFTEIKDKMTDMAERVSDISSALSYFKSSSEEINGSVEHIAAISEESAAGSEEISASVHEQSGAIEKMDESARLLGDMVERMNGMIKRFKF</sequence>
<comment type="subcellular location">
    <subcellularLocation>
        <location evidence="1">Cell membrane</location>
    </subcellularLocation>
</comment>
<dbReference type="SUPFAM" id="SSF58104">
    <property type="entry name" value="Methyl-accepting chemotaxis protein (MCP) signaling domain"/>
    <property type="match status" value="1"/>
</dbReference>
<gene>
    <name evidence="10" type="ORF">PJ311_07035</name>
</gene>
<feature type="transmembrane region" description="Helical" evidence="7">
    <location>
        <begin position="15"/>
        <end position="37"/>
    </location>
</feature>
<dbReference type="SMART" id="SM00283">
    <property type="entry name" value="MA"/>
    <property type="match status" value="1"/>
</dbReference>
<dbReference type="Gene3D" id="1.10.287.950">
    <property type="entry name" value="Methyl-accepting chemotaxis protein"/>
    <property type="match status" value="1"/>
</dbReference>
<keyword evidence="2" id="KW-1003">Cell membrane</keyword>
<feature type="transmembrane region" description="Helical" evidence="7">
    <location>
        <begin position="187"/>
        <end position="208"/>
    </location>
</feature>
<proteinExistence type="inferred from homology"/>
<dbReference type="CDD" id="cd11386">
    <property type="entry name" value="MCP_signal"/>
    <property type="match status" value="1"/>
</dbReference>
<dbReference type="PANTHER" id="PTHR32089">
    <property type="entry name" value="METHYL-ACCEPTING CHEMOTAXIS PROTEIN MCPB"/>
    <property type="match status" value="1"/>
</dbReference>
<evidence type="ECO:0000313" key="11">
    <source>
        <dbReference type="Proteomes" id="UP001211894"/>
    </source>
</evidence>
<dbReference type="InterPro" id="IPR003660">
    <property type="entry name" value="HAMP_dom"/>
</dbReference>
<evidence type="ECO:0000256" key="4">
    <source>
        <dbReference type="ARBA" id="ARBA00023224"/>
    </source>
</evidence>